<dbReference type="EMBL" id="RZYA01000035">
    <property type="protein sequence ID" value="RVU15118.1"/>
    <property type="molecule type" value="Genomic_DNA"/>
</dbReference>
<sequence length="230" mass="24773">MASAPSAQDPALSVTDGLSQDRREGYLKVLGQIVEPLAQALGCEVLVHDLRDLDESLYAIAGSLTNRSPGDPATDLLVQHVHGGTGEHLIGYRTQLANGREGRSSTMILRDPETNEPMAAMCVNMDITDLQAAHGKLGQLLGLNAEPSAADGITETFPTSVDDLLGNAVDTAITGTGVAVDLMKKPHKMQVVTELRDRGMFQIKDAVDYVAARLEVSRFTVYNYLNEIER</sequence>
<proteinExistence type="predicted"/>
<dbReference type="RefSeq" id="WP_127833241.1">
    <property type="nucleotide sequence ID" value="NZ_RZYA01000035.1"/>
</dbReference>
<accession>A0A3S2YNC9</accession>
<dbReference type="Proteomes" id="UP000283128">
    <property type="component" value="Unassembled WGS sequence"/>
</dbReference>
<dbReference type="OrthoDB" id="9796595at2"/>
<protein>
    <submittedName>
        <fullName evidence="3">Transcriptional regulator</fullName>
    </submittedName>
</protein>
<organism evidence="3 4">
    <name type="scientific">Streptomyces antnestii</name>
    <dbReference type="NCBI Taxonomy" id="2494256"/>
    <lineage>
        <taxon>Bacteria</taxon>
        <taxon>Bacillati</taxon>
        <taxon>Actinomycetota</taxon>
        <taxon>Actinomycetes</taxon>
        <taxon>Kitasatosporales</taxon>
        <taxon>Streptomycetaceae</taxon>
        <taxon>Streptomyces</taxon>
    </lineage>
</organism>
<gene>
    <name evidence="3" type="ORF">EOT10_39745</name>
</gene>
<dbReference type="Pfam" id="PF13309">
    <property type="entry name" value="HTH_22"/>
    <property type="match status" value="1"/>
</dbReference>
<name>A0A3S2YNC9_9ACTN</name>
<reference evidence="3 4" key="1">
    <citation type="submission" date="2019-01" db="EMBL/GenBank/DDBJ databases">
        <title>Genome sequences of Streptomyces and Rhizobium isolates collected from root and soil.</title>
        <authorList>
            <person name="Chhettri S."/>
            <person name="Sevigny J.L."/>
            <person name="Sen A."/>
            <person name="Ennis N."/>
            <person name="Tisa L."/>
        </authorList>
    </citation>
    <scope>NUCLEOTIDE SEQUENCE [LARGE SCALE GENOMIC DNA]</scope>
    <source>
        <strain evidence="3 4">San01</strain>
    </source>
</reference>
<keyword evidence="4" id="KW-1185">Reference proteome</keyword>
<evidence type="ECO:0000313" key="4">
    <source>
        <dbReference type="Proteomes" id="UP000283128"/>
    </source>
</evidence>
<comment type="caution">
    <text evidence="3">The sequence shown here is derived from an EMBL/GenBank/DDBJ whole genome shotgun (WGS) entry which is preliminary data.</text>
</comment>
<dbReference type="Pfam" id="PF08348">
    <property type="entry name" value="PAS_6"/>
    <property type="match status" value="1"/>
</dbReference>
<dbReference type="InterPro" id="IPR039445">
    <property type="entry name" value="DauR-like_HTH"/>
</dbReference>
<feature type="domain" description="Transcriptional regulator DauR-like HTH" evidence="2">
    <location>
        <begin position="167"/>
        <end position="226"/>
    </location>
</feature>
<evidence type="ECO:0000259" key="1">
    <source>
        <dbReference type="Pfam" id="PF08348"/>
    </source>
</evidence>
<dbReference type="InterPro" id="IPR013559">
    <property type="entry name" value="YheO"/>
</dbReference>
<evidence type="ECO:0000313" key="3">
    <source>
        <dbReference type="EMBL" id="RVU15118.1"/>
    </source>
</evidence>
<evidence type="ECO:0000259" key="2">
    <source>
        <dbReference type="Pfam" id="PF13309"/>
    </source>
</evidence>
<dbReference type="InterPro" id="IPR039446">
    <property type="entry name" value="DauR-like"/>
</dbReference>
<feature type="domain" description="YheO-like" evidence="1">
    <location>
        <begin position="27"/>
        <end position="134"/>
    </location>
</feature>
<dbReference type="PANTHER" id="PTHR35568:SF1">
    <property type="entry name" value="TRANSCRIPTIONAL REGULATOR DAUR"/>
    <property type="match status" value="1"/>
</dbReference>
<dbReference type="AlphaFoldDB" id="A0A3S2YNC9"/>
<dbReference type="PANTHER" id="PTHR35568">
    <property type="entry name" value="TRANSCRIPTIONAL REGULATOR DAUR"/>
    <property type="match status" value="1"/>
</dbReference>